<feature type="transmembrane region" description="Helical" evidence="1">
    <location>
        <begin position="16"/>
        <end position="40"/>
    </location>
</feature>
<dbReference type="RefSeq" id="WP_191072282.1">
    <property type="nucleotide sequence ID" value="NZ_CP060506.1"/>
</dbReference>
<organism evidence="2 3">
    <name type="scientific">Nanchangia anserum</name>
    <dbReference type="NCBI Taxonomy" id="2692125"/>
    <lineage>
        <taxon>Bacteria</taxon>
        <taxon>Bacillati</taxon>
        <taxon>Actinomycetota</taxon>
        <taxon>Actinomycetes</taxon>
        <taxon>Actinomycetales</taxon>
        <taxon>Actinomycetaceae</taxon>
        <taxon>Nanchangia</taxon>
    </lineage>
</organism>
<sequence length="154" mass="16129">MTGQAARVREDGSVSLLLITLIALVVAVVWVGAAATSVYLQHRHIVSLADSVADGVAAGYDRPAYYATGAGDTLALTDASVRRRAADVVAQLPDSVLAHVPDTHIVDVGLDGASRVRVRVTARAHILFVPEFLSEHRVGIPIEASSTAEIGVAR</sequence>
<evidence type="ECO:0000313" key="2">
    <source>
        <dbReference type="EMBL" id="MBD3690166.1"/>
    </source>
</evidence>
<gene>
    <name evidence="2" type="ORF">H8R10_08000</name>
</gene>
<dbReference type="AlphaFoldDB" id="A0A8I0GDB6"/>
<comment type="caution">
    <text evidence="2">The sequence shown here is derived from an EMBL/GenBank/DDBJ whole genome shotgun (WGS) entry which is preliminary data.</text>
</comment>
<protein>
    <submittedName>
        <fullName evidence="2">Uncharacterized protein</fullName>
    </submittedName>
</protein>
<accession>A0A8I0GDB6</accession>
<keyword evidence="1" id="KW-0812">Transmembrane</keyword>
<proteinExistence type="predicted"/>
<name>A0A8I0GDB6_9ACTO</name>
<evidence type="ECO:0000256" key="1">
    <source>
        <dbReference type="SAM" id="Phobius"/>
    </source>
</evidence>
<reference evidence="2 3" key="1">
    <citation type="submission" date="2020-08" db="EMBL/GenBank/DDBJ databases">
        <title>Winkia gen. nov., sp. nov., isolated from faeces of the Anser albifrons in China.</title>
        <authorList>
            <person name="Liu Q."/>
        </authorList>
    </citation>
    <scope>NUCLEOTIDE SEQUENCE [LARGE SCALE GENOMIC DNA]</scope>
    <source>
        <strain evidence="2 3">C62</strain>
    </source>
</reference>
<dbReference type="EMBL" id="JACRUO010000003">
    <property type="protein sequence ID" value="MBD3690166.1"/>
    <property type="molecule type" value="Genomic_DNA"/>
</dbReference>
<dbReference type="Proteomes" id="UP000627538">
    <property type="component" value="Unassembled WGS sequence"/>
</dbReference>
<keyword evidence="1" id="KW-0472">Membrane</keyword>
<evidence type="ECO:0000313" key="3">
    <source>
        <dbReference type="Proteomes" id="UP000627538"/>
    </source>
</evidence>
<keyword evidence="1" id="KW-1133">Transmembrane helix</keyword>
<keyword evidence="3" id="KW-1185">Reference proteome</keyword>